<dbReference type="NCBIfam" id="TIGR00061">
    <property type="entry name" value="L21"/>
    <property type="match status" value="1"/>
</dbReference>
<dbReference type="InterPro" id="IPR001787">
    <property type="entry name" value="Ribosomal_bL21"/>
</dbReference>
<comment type="function">
    <text evidence="4 5">This protein binds to 23S rRNA in the presence of protein L20.</text>
</comment>
<gene>
    <name evidence="4" type="primary">rplU</name>
    <name evidence="6" type="ORF">ATE48_08680</name>
</gene>
<sequence>MFAVIKTGGKQYRVAKDDVIVVEKLEGDAGSKVTFSDVLMSGDGKTVKLGKDLSGFTVTGTLVKTEKGDKVTVFKKRRRNTYRRKIGHRQTESHIKITAIGGKE</sequence>
<evidence type="ECO:0000313" key="7">
    <source>
        <dbReference type="Proteomes" id="UP000092498"/>
    </source>
</evidence>
<organism evidence="6 7">
    <name type="scientific">Candidatus Viadribacter manganicus</name>
    <dbReference type="NCBI Taxonomy" id="1759059"/>
    <lineage>
        <taxon>Bacteria</taxon>
        <taxon>Pseudomonadati</taxon>
        <taxon>Pseudomonadota</taxon>
        <taxon>Alphaproteobacteria</taxon>
        <taxon>Hyphomonadales</taxon>
        <taxon>Hyphomonadaceae</taxon>
        <taxon>Candidatus Viadribacter</taxon>
    </lineage>
</organism>
<dbReference type="HAMAP" id="MF_01363">
    <property type="entry name" value="Ribosomal_bL21"/>
    <property type="match status" value="1"/>
</dbReference>
<dbReference type="PANTHER" id="PTHR21349:SF0">
    <property type="entry name" value="LARGE RIBOSOMAL SUBUNIT PROTEIN BL21M"/>
    <property type="match status" value="1"/>
</dbReference>
<dbReference type="GO" id="GO:0005737">
    <property type="term" value="C:cytoplasm"/>
    <property type="evidence" value="ECO:0007669"/>
    <property type="project" value="UniProtKB-ARBA"/>
</dbReference>
<name>A0A1B1AHH3_9PROT</name>
<dbReference type="KEGG" id="cbot:ATE48_08680"/>
<evidence type="ECO:0000256" key="4">
    <source>
        <dbReference type="HAMAP-Rule" id="MF_01363"/>
    </source>
</evidence>
<dbReference type="STRING" id="1759059.ATE48_08680"/>
<evidence type="ECO:0000256" key="1">
    <source>
        <dbReference type="ARBA" id="ARBA00008563"/>
    </source>
</evidence>
<protein>
    <recommendedName>
        <fullName evidence="4">Large ribosomal subunit protein bL21</fullName>
    </recommendedName>
</protein>
<dbReference type="InterPro" id="IPR036164">
    <property type="entry name" value="bL21-like_sf"/>
</dbReference>
<dbReference type="EMBL" id="CP013244">
    <property type="protein sequence ID" value="ANP45990.1"/>
    <property type="molecule type" value="Genomic_DNA"/>
</dbReference>
<dbReference type="RefSeq" id="WP_066770216.1">
    <property type="nucleotide sequence ID" value="NZ_CP013244.1"/>
</dbReference>
<dbReference type="PANTHER" id="PTHR21349">
    <property type="entry name" value="50S RIBOSOMAL PROTEIN L21"/>
    <property type="match status" value="1"/>
</dbReference>
<dbReference type="OrthoDB" id="9813334at2"/>
<comment type="similarity">
    <text evidence="1 4 5">Belongs to the bacterial ribosomal protein bL21 family.</text>
</comment>
<keyword evidence="7" id="KW-1185">Reference proteome</keyword>
<keyword evidence="3 4" id="KW-0687">Ribonucleoprotein</keyword>
<evidence type="ECO:0000256" key="3">
    <source>
        <dbReference type="ARBA" id="ARBA00023274"/>
    </source>
</evidence>
<dbReference type="Pfam" id="PF00829">
    <property type="entry name" value="Ribosomal_L21p"/>
    <property type="match status" value="1"/>
</dbReference>
<dbReference type="GO" id="GO:1990904">
    <property type="term" value="C:ribonucleoprotein complex"/>
    <property type="evidence" value="ECO:0007669"/>
    <property type="project" value="UniProtKB-KW"/>
</dbReference>
<keyword evidence="4 5" id="KW-0699">rRNA-binding</keyword>
<evidence type="ECO:0000313" key="6">
    <source>
        <dbReference type="EMBL" id="ANP45990.1"/>
    </source>
</evidence>
<reference evidence="6 7" key="1">
    <citation type="submission" date="2015-11" db="EMBL/GenBank/DDBJ databases">
        <title>Whole-Genome Sequence of Candidatus Oderbacter manganicum from the National Park Lower Oder Valley, Germany.</title>
        <authorList>
            <person name="Braun B."/>
            <person name="Liere K."/>
            <person name="Szewzyk U."/>
        </authorList>
    </citation>
    <scope>NUCLEOTIDE SEQUENCE [LARGE SCALE GENOMIC DNA]</scope>
    <source>
        <strain evidence="6 7">OTSz_A_272</strain>
    </source>
</reference>
<dbReference type="FunCoup" id="A0A1B1AHH3">
    <property type="interactions" value="606"/>
</dbReference>
<dbReference type="InterPro" id="IPR028909">
    <property type="entry name" value="bL21-like"/>
</dbReference>
<dbReference type="GO" id="GO:0006412">
    <property type="term" value="P:translation"/>
    <property type="evidence" value="ECO:0007669"/>
    <property type="project" value="UniProtKB-UniRule"/>
</dbReference>
<keyword evidence="2 4" id="KW-0689">Ribosomal protein</keyword>
<dbReference type="InParanoid" id="A0A1B1AHH3"/>
<keyword evidence="4 5" id="KW-0694">RNA-binding</keyword>
<accession>A0A1B1AHH3</accession>
<comment type="subunit">
    <text evidence="4">Part of the 50S ribosomal subunit. Contacts protein L20.</text>
</comment>
<evidence type="ECO:0000256" key="2">
    <source>
        <dbReference type="ARBA" id="ARBA00022980"/>
    </source>
</evidence>
<dbReference type="GO" id="GO:0019843">
    <property type="term" value="F:rRNA binding"/>
    <property type="evidence" value="ECO:0007669"/>
    <property type="project" value="UniProtKB-UniRule"/>
</dbReference>
<dbReference type="GO" id="GO:0005840">
    <property type="term" value="C:ribosome"/>
    <property type="evidence" value="ECO:0007669"/>
    <property type="project" value="UniProtKB-KW"/>
</dbReference>
<dbReference type="AlphaFoldDB" id="A0A1B1AHH3"/>
<dbReference type="SUPFAM" id="SSF141091">
    <property type="entry name" value="L21p-like"/>
    <property type="match status" value="1"/>
</dbReference>
<dbReference type="GO" id="GO:0003735">
    <property type="term" value="F:structural constituent of ribosome"/>
    <property type="evidence" value="ECO:0007669"/>
    <property type="project" value="InterPro"/>
</dbReference>
<dbReference type="Proteomes" id="UP000092498">
    <property type="component" value="Chromosome"/>
</dbReference>
<proteinExistence type="inferred from homology"/>
<evidence type="ECO:0000256" key="5">
    <source>
        <dbReference type="RuleBase" id="RU000562"/>
    </source>
</evidence>